<gene>
    <name evidence="3" type="ORF">phytr_3070</name>
</gene>
<evidence type="ECO:0000313" key="3">
    <source>
        <dbReference type="EMBL" id="AVP87261.1"/>
    </source>
</evidence>
<evidence type="ECO:0000256" key="1">
    <source>
        <dbReference type="PROSITE-ProRule" id="PRU00023"/>
    </source>
</evidence>
<feature type="repeat" description="ANK" evidence="1">
    <location>
        <begin position="67"/>
        <end position="99"/>
    </location>
</feature>
<dbReference type="RefSeq" id="WP_106874129.1">
    <property type="nucleotide sequence ID" value="NZ_CP027845.1"/>
</dbReference>
<proteinExistence type="predicted"/>
<dbReference type="Proteomes" id="UP000241762">
    <property type="component" value="Chromosome"/>
</dbReference>
<dbReference type="KEGG" id="ptc:phytr_3070"/>
<evidence type="ECO:0000256" key="2">
    <source>
        <dbReference type="SAM" id="MobiDB-lite"/>
    </source>
</evidence>
<dbReference type="PROSITE" id="PS50088">
    <property type="entry name" value="ANK_REPEAT"/>
    <property type="match status" value="1"/>
</dbReference>
<feature type="region of interest" description="Disordered" evidence="2">
    <location>
        <begin position="329"/>
        <end position="358"/>
    </location>
</feature>
<keyword evidence="4" id="KW-1185">Reference proteome</keyword>
<reference evidence="3 4" key="1">
    <citation type="submission" date="2018-03" db="EMBL/GenBank/DDBJ databases">
        <title>A gene transfer event suggests a long-term partnership between eustigmatophyte algae and a novel lineage of endosymbiotic bacteria.</title>
        <authorList>
            <person name="Yurchenko T."/>
            <person name="Sevcikova T."/>
            <person name="Pribyl P."/>
            <person name="El Karkouri K."/>
            <person name="Klimes V."/>
            <person name="Amaral R."/>
            <person name="Zbrankova V."/>
            <person name="Kim E."/>
            <person name="Raoult D."/>
            <person name="Santos L.M.A."/>
            <person name="Elias M."/>
        </authorList>
    </citation>
    <scope>NUCLEOTIDE SEQUENCE [LARGE SCALE GENOMIC DNA]</scope>
    <source>
        <strain evidence="3">CCALA 838</strain>
    </source>
</reference>
<dbReference type="PROSITE" id="PS50297">
    <property type="entry name" value="ANK_REP_REGION"/>
    <property type="match status" value="1"/>
</dbReference>
<protein>
    <submittedName>
        <fullName evidence="3">Uncharacterized protein</fullName>
    </submittedName>
</protein>
<keyword evidence="1" id="KW-0040">ANK repeat</keyword>
<dbReference type="SMART" id="SM00248">
    <property type="entry name" value="ANK"/>
    <property type="match status" value="1"/>
</dbReference>
<dbReference type="InterPro" id="IPR002110">
    <property type="entry name" value="Ankyrin_rpt"/>
</dbReference>
<sequence length="358" mass="40590">MNIDQQVLNSILIKEINQGNLLKVKNLTEDGLQDSEGKNIKAEINSKVVIGESIKESRYGSSVKILHKSTPLFESINKGHVEIIQYLLEQGADVRCTNSKNLNALDLVSNLSAQNPYNQGFKSILSLILKQGPITINTTDVNSLKTILKINDDSHEIDPITKLKNSDEVYEVIFRNKHVEGMDDVERYLDDCTENWMQQHKFYVGIFAHITAKIQKSEYKDIQVLLKDLMVVDNFYCAQKDEESGPDEFVIETLNLLTKTICCNWGIAPPATPIESYYDYFNGIINPDNRKGKFDRLVESESGDNDEIFNMSNKLAKILNLESDSSQNFKDMPLAMDRGDGYNFSEPLGENSEKENEN</sequence>
<dbReference type="InterPro" id="IPR036770">
    <property type="entry name" value="Ankyrin_rpt-contain_sf"/>
</dbReference>
<dbReference type="AlphaFoldDB" id="A0A2P1P7M0"/>
<accession>A0A2P1P7M0</accession>
<dbReference type="SUPFAM" id="SSF48403">
    <property type="entry name" value="Ankyrin repeat"/>
    <property type="match status" value="1"/>
</dbReference>
<dbReference type="Gene3D" id="1.25.40.20">
    <property type="entry name" value="Ankyrin repeat-containing domain"/>
    <property type="match status" value="1"/>
</dbReference>
<dbReference type="EMBL" id="CP027845">
    <property type="protein sequence ID" value="AVP87261.1"/>
    <property type="molecule type" value="Genomic_DNA"/>
</dbReference>
<dbReference type="Pfam" id="PF00023">
    <property type="entry name" value="Ank"/>
    <property type="match status" value="1"/>
</dbReference>
<name>A0A2P1P7M0_9RICK</name>
<organism evidence="3 4">
    <name type="scientific">Candidatus Phycorickettsia trachydisci</name>
    <dbReference type="NCBI Taxonomy" id="2115978"/>
    <lineage>
        <taxon>Bacteria</taxon>
        <taxon>Pseudomonadati</taxon>
        <taxon>Pseudomonadota</taxon>
        <taxon>Alphaproteobacteria</taxon>
        <taxon>Rickettsiales</taxon>
        <taxon>Rickettsiaceae</taxon>
        <taxon>Candidatus Phycorickettsia</taxon>
    </lineage>
</organism>
<evidence type="ECO:0000313" key="4">
    <source>
        <dbReference type="Proteomes" id="UP000241762"/>
    </source>
</evidence>